<keyword evidence="1" id="KW-0812">Transmembrane</keyword>
<dbReference type="RefSeq" id="WP_269126896.1">
    <property type="nucleotide sequence ID" value="NZ_JAPUBN010000019.1"/>
</dbReference>
<keyword evidence="1" id="KW-1133">Transmembrane helix</keyword>
<gene>
    <name evidence="2" type="ORF">O1D97_15065</name>
</gene>
<sequence length="117" mass="13639">MLKKTCIFYVGSRGWVLLEVMGSCLFLGVVLMISQTQIKSQWEAIKSEQQVNERRQMAAELDMMRFMLYDPNWLLELDSESNTRILKSHPSQGVVKKPTCKHCYGSNLEAWFKSRFL</sequence>
<feature type="transmembrane region" description="Helical" evidence="1">
    <location>
        <begin position="12"/>
        <end position="33"/>
    </location>
</feature>
<evidence type="ECO:0000256" key="1">
    <source>
        <dbReference type="SAM" id="Phobius"/>
    </source>
</evidence>
<accession>A0ABT4JX82</accession>
<comment type="caution">
    <text evidence="2">The sequence shown here is derived from an EMBL/GenBank/DDBJ whole genome shotgun (WGS) entry which is preliminary data.</text>
</comment>
<dbReference type="Proteomes" id="UP001149719">
    <property type="component" value="Unassembled WGS sequence"/>
</dbReference>
<proteinExistence type="predicted"/>
<name>A0ABT4JX82_9GAMM</name>
<organism evidence="2 3">
    <name type="scientific">Marinomonas phaeophyticola</name>
    <dbReference type="NCBI Taxonomy" id="3004091"/>
    <lineage>
        <taxon>Bacteria</taxon>
        <taxon>Pseudomonadati</taxon>
        <taxon>Pseudomonadota</taxon>
        <taxon>Gammaproteobacteria</taxon>
        <taxon>Oceanospirillales</taxon>
        <taxon>Oceanospirillaceae</taxon>
        <taxon>Marinomonas</taxon>
    </lineage>
</organism>
<keyword evidence="3" id="KW-1185">Reference proteome</keyword>
<keyword evidence="1" id="KW-0472">Membrane</keyword>
<evidence type="ECO:0000313" key="3">
    <source>
        <dbReference type="Proteomes" id="UP001149719"/>
    </source>
</evidence>
<evidence type="ECO:0008006" key="4">
    <source>
        <dbReference type="Google" id="ProtNLM"/>
    </source>
</evidence>
<evidence type="ECO:0000313" key="2">
    <source>
        <dbReference type="EMBL" id="MCZ2722893.1"/>
    </source>
</evidence>
<dbReference type="EMBL" id="JAPUBN010000019">
    <property type="protein sequence ID" value="MCZ2722893.1"/>
    <property type="molecule type" value="Genomic_DNA"/>
</dbReference>
<reference evidence="2" key="1">
    <citation type="submission" date="2022-12" db="EMBL/GenBank/DDBJ databases">
        <title>Marinomonas 15G1-11 sp. nov, isolated from marine algae.</title>
        <authorList>
            <person name="Butt M."/>
            <person name="Choi D.G."/>
            <person name="Kim J.M."/>
            <person name="Lee J.K."/>
            <person name="Baek J.H."/>
            <person name="Jeon C.O."/>
        </authorList>
    </citation>
    <scope>NUCLEOTIDE SEQUENCE</scope>
    <source>
        <strain evidence="2">15G1-11</strain>
    </source>
</reference>
<protein>
    <recommendedName>
        <fullName evidence="4">Prepilin-type N-terminal cleavage/methylation domain-containing protein</fullName>
    </recommendedName>
</protein>